<accession>A0AAW3BJK3</accession>
<evidence type="ECO:0000313" key="2">
    <source>
        <dbReference type="EMBL" id="KAL0522270.1"/>
    </source>
</evidence>
<gene>
    <name evidence="2" type="ORF">Q4I28_005048</name>
</gene>
<feature type="region of interest" description="Disordered" evidence="1">
    <location>
        <begin position="258"/>
        <end position="317"/>
    </location>
</feature>
<name>A0AAW3BJK3_9TRYP</name>
<protein>
    <submittedName>
        <fullName evidence="2">Uncharacterized protein</fullName>
    </submittedName>
</protein>
<feature type="compositionally biased region" description="Low complexity" evidence="1">
    <location>
        <begin position="294"/>
        <end position="308"/>
    </location>
</feature>
<evidence type="ECO:0000256" key="1">
    <source>
        <dbReference type="SAM" id="MobiDB-lite"/>
    </source>
</evidence>
<comment type="caution">
    <text evidence="2">The sequence shown here is derived from an EMBL/GenBank/DDBJ whole genome shotgun (WGS) entry which is preliminary data.</text>
</comment>
<evidence type="ECO:0000313" key="3">
    <source>
        <dbReference type="Proteomes" id="UP001501274"/>
    </source>
</evidence>
<feature type="compositionally biased region" description="Low complexity" evidence="1">
    <location>
        <begin position="258"/>
        <end position="267"/>
    </location>
</feature>
<feature type="compositionally biased region" description="Polar residues" evidence="1">
    <location>
        <begin position="185"/>
        <end position="228"/>
    </location>
</feature>
<dbReference type="Proteomes" id="UP001501274">
    <property type="component" value="Unassembled WGS sequence"/>
</dbReference>
<dbReference type="AlphaFoldDB" id="A0AAW3BJK3"/>
<dbReference type="EMBL" id="JBAMZN010000029">
    <property type="protein sequence ID" value="KAL0522270.1"/>
    <property type="molecule type" value="Genomic_DNA"/>
</dbReference>
<feature type="region of interest" description="Disordered" evidence="1">
    <location>
        <begin position="185"/>
        <end position="231"/>
    </location>
</feature>
<proteinExistence type="predicted"/>
<reference evidence="2 3" key="1">
    <citation type="submission" date="2024-02" db="EMBL/GenBank/DDBJ databases">
        <title>FIRST GENOME SEQUENCES OF Leishmania (Viannia) shawi, Leishmania (Viannia) lindenbergi AND Leishmania (Viannia) utingensis.</title>
        <authorList>
            <person name="Resadore F."/>
            <person name="Custodio M.G.F."/>
            <person name="Boite M.C."/>
            <person name="Cupolillo E."/>
            <person name="Ferreira G.E.M."/>
        </authorList>
    </citation>
    <scope>NUCLEOTIDE SEQUENCE [LARGE SCALE GENOMIC DNA]</scope>
    <source>
        <strain evidence="2 3">MDAS/BR/1979/M5533</strain>
    </source>
</reference>
<sequence length="317" mass="34286">MRNSKVRPPPPPRRAPPGPAFIKMSSNTHIFSHALLHLSGAALLSQQLLQAKDSVNDIKVAIVTADDSLKAISANPAVWPSSLCDGAATGGDDVQSLAFASVTLSKLAEEEKAQDAFYASLSETATVRAEVQKGSRDATLQRYKQQVECQLASSVVNRSLPEQQQVLLNPYSTVRRKILSTSLTVSPFTSTPNATAESLYRPTSATKTNACRPPTSSVAPPQQSSSYSIPAGSEYNSPYPFTAEGTPSSVYARYGAMTTPQQPSQTPLPVRYGAYGYESLPQNGNATGGVRYEQQQQQQQHLRRFQQQSGRPHYQAL</sequence>
<keyword evidence="3" id="KW-1185">Reference proteome</keyword>
<organism evidence="2 3">
    <name type="scientific">Leishmania naiffi</name>
    <dbReference type="NCBI Taxonomy" id="5678"/>
    <lineage>
        <taxon>Eukaryota</taxon>
        <taxon>Discoba</taxon>
        <taxon>Euglenozoa</taxon>
        <taxon>Kinetoplastea</taxon>
        <taxon>Metakinetoplastina</taxon>
        <taxon>Trypanosomatida</taxon>
        <taxon>Trypanosomatidae</taxon>
        <taxon>Leishmaniinae</taxon>
        <taxon>Leishmania</taxon>
        <taxon>Leishmania naiffi species complex</taxon>
    </lineage>
</organism>